<comment type="similarity">
    <text evidence="1 5 6">Belongs to the peptidase S8 family.</text>
</comment>
<dbReference type="InterPro" id="IPR000209">
    <property type="entry name" value="Peptidase_S8/S53_dom"/>
</dbReference>
<feature type="active site" description="Charge relay system" evidence="5">
    <location>
        <position position="382"/>
    </location>
</feature>
<accession>A0A5M6DV59</accession>
<feature type="chain" id="PRO_5024296065" evidence="7">
    <location>
        <begin position="26"/>
        <end position="1094"/>
    </location>
</feature>
<gene>
    <name evidence="9" type="ORF">F0145_01825</name>
</gene>
<protein>
    <submittedName>
        <fullName evidence="9">S8 family serine peptidase</fullName>
    </submittedName>
</protein>
<dbReference type="Gene3D" id="3.40.50.200">
    <property type="entry name" value="Peptidase S8/S53 domain"/>
    <property type="match status" value="1"/>
</dbReference>
<evidence type="ECO:0000313" key="10">
    <source>
        <dbReference type="Proteomes" id="UP000323426"/>
    </source>
</evidence>
<proteinExistence type="inferred from homology"/>
<keyword evidence="7" id="KW-0732">Signal</keyword>
<evidence type="ECO:0000313" key="9">
    <source>
        <dbReference type="EMBL" id="KAA5549355.1"/>
    </source>
</evidence>
<dbReference type="Pfam" id="PF19081">
    <property type="entry name" value="Ig_7"/>
    <property type="match status" value="1"/>
</dbReference>
<dbReference type="AlphaFoldDB" id="A0A5M6DV59"/>
<dbReference type="Pfam" id="PF00082">
    <property type="entry name" value="Peptidase_S8"/>
    <property type="match status" value="1"/>
</dbReference>
<dbReference type="GO" id="GO:0006508">
    <property type="term" value="P:proteolysis"/>
    <property type="evidence" value="ECO:0007669"/>
    <property type="project" value="UniProtKB-KW"/>
</dbReference>
<dbReference type="InterPro" id="IPR036852">
    <property type="entry name" value="Peptidase_S8/S53_dom_sf"/>
</dbReference>
<dbReference type="Gene3D" id="2.60.40.10">
    <property type="entry name" value="Immunoglobulins"/>
    <property type="match status" value="1"/>
</dbReference>
<dbReference type="PROSITE" id="PS00138">
    <property type="entry name" value="SUBTILASE_SER"/>
    <property type="match status" value="1"/>
</dbReference>
<dbReference type="PANTHER" id="PTHR43399">
    <property type="entry name" value="SUBTILISIN-RELATED"/>
    <property type="match status" value="1"/>
</dbReference>
<evidence type="ECO:0000256" key="7">
    <source>
        <dbReference type="SAM" id="SignalP"/>
    </source>
</evidence>
<keyword evidence="10" id="KW-1185">Reference proteome</keyword>
<organism evidence="9 10">
    <name type="scientific">Adhaeribacter rhizoryzae</name>
    <dbReference type="NCBI Taxonomy" id="2607907"/>
    <lineage>
        <taxon>Bacteria</taxon>
        <taxon>Pseudomonadati</taxon>
        <taxon>Bacteroidota</taxon>
        <taxon>Cytophagia</taxon>
        <taxon>Cytophagales</taxon>
        <taxon>Hymenobacteraceae</taxon>
        <taxon>Adhaeribacter</taxon>
    </lineage>
</organism>
<dbReference type="GO" id="GO:0004252">
    <property type="term" value="F:serine-type endopeptidase activity"/>
    <property type="evidence" value="ECO:0007669"/>
    <property type="project" value="UniProtKB-UniRule"/>
</dbReference>
<name>A0A5M6DV59_9BACT</name>
<evidence type="ECO:0000256" key="5">
    <source>
        <dbReference type="PROSITE-ProRule" id="PRU01240"/>
    </source>
</evidence>
<evidence type="ECO:0000256" key="6">
    <source>
        <dbReference type="RuleBase" id="RU003355"/>
    </source>
</evidence>
<dbReference type="InterPro" id="IPR026444">
    <property type="entry name" value="Secre_tail"/>
</dbReference>
<sequence length="1094" mass="120040">MFTHFFFTRTLLLIAFTFSVLLCSAQVPVAPAPKTKPNTLIFKLKSDYELQSYFLQEVKKLLSPIQPHTLKQKFPRALPQPFLKPGEIDLTLLYELEYNPGVTFNKLKALLLSTGVVSYVEPVNIPELLKMPNDPLADSLKGKQYYLKTIKAYKGWDIQTGDSTVVIGVLDTGINLNHEDLKKQIKYNYADPINGIDDDNDGYVDNFHGWDLGDNDNDPTADANAHGIFVTGIVAAEANNGKGLAGVAYNCKVLPIKVFNSKAKGNFAGYEAIVYAADHGCKVINLSWGSPGFSSAYEQDIINYAVINKKAIVVAAAGNTNGDFDFYPASYDNVISVTSVDPSDNRVSFHTYSNKVDLMAPGLSVTTTGAKNNEYTYGHGTSFAAPIVAAAAALVSKQFPHYTPMQVAEQIRLTTDDIYHIQTNAPFQERLGRGRLNLYRALSETNTKSVRNIENKFNKGNSLMAGDTLKITGTFQNVLAATANLQVTLTCTSPYVTILQNSFAGGAIASGASVTNASNPFVIYINPDIPLNSVLNFRYGYADGSYTDYQYFKIAANPDFVTININNLGVSITSKGNIGYNGLDYQQGDGIFYKKGNPLLAEGGIMIGTTPGRVSDNIRNDLFESDNNFSKVAGVRFIPNPKFADIAAQGAIQDSFPSTNTAGVRVSYRAYAWKNAPNHKFVVLEYKITNNTLEPFQNLYAGMYTDWDIDGAFRNAADWDPDHQMGYVYNVDRRNVYAGVKLLSDLPATHYAIDNLYGPTDNISLSDGFSDVKKYRALSNTPDKNRSAGLNGQGNDVSDVTGARIPYLASGETVTVAFAILAGDNLEDLQKSATAAKARYIEVKISPTPVLQNDTICPGTPSVISPENGSKFKFYADADRKTVLGSGVSYKTPRLNSNTVLYVSNADSLYESPLVPVKIQVQKPSVAFTYNPNPETLALNGLVNFKDQTPEAVSWHWYFGDKGESRSKEPTIQYQQPGSYNVKLVVTDNKGCVDSLTQNIQIKYLDFSNNWQAADFVVYPNPTQDQLFIQIPANIATSNNVTLEVINLMGTVVKQQAITRTGLHSLKLAGLAKGMYVLQIRGKDGIYRQKFQYL</sequence>
<feature type="active site" description="Charge relay system" evidence="5">
    <location>
        <position position="226"/>
    </location>
</feature>
<dbReference type="SUPFAM" id="SSF52743">
    <property type="entry name" value="Subtilisin-like"/>
    <property type="match status" value="1"/>
</dbReference>
<dbReference type="Pfam" id="PF18962">
    <property type="entry name" value="Por_Secre_tail"/>
    <property type="match status" value="1"/>
</dbReference>
<dbReference type="PANTHER" id="PTHR43399:SF4">
    <property type="entry name" value="CELL WALL-ASSOCIATED PROTEASE"/>
    <property type="match status" value="1"/>
</dbReference>
<dbReference type="InterPro" id="IPR022409">
    <property type="entry name" value="PKD/Chitinase_dom"/>
</dbReference>
<dbReference type="PRINTS" id="PR00723">
    <property type="entry name" value="SUBTILISIN"/>
</dbReference>
<evidence type="ECO:0000256" key="2">
    <source>
        <dbReference type="ARBA" id="ARBA00022670"/>
    </source>
</evidence>
<dbReference type="PROSITE" id="PS51892">
    <property type="entry name" value="SUBTILASE"/>
    <property type="match status" value="1"/>
</dbReference>
<dbReference type="RefSeq" id="WP_150086351.1">
    <property type="nucleotide sequence ID" value="NZ_VWSF01000001.1"/>
</dbReference>
<feature type="signal peptide" evidence="7">
    <location>
        <begin position="1"/>
        <end position="25"/>
    </location>
</feature>
<evidence type="ECO:0000256" key="3">
    <source>
        <dbReference type="ARBA" id="ARBA00022801"/>
    </source>
</evidence>
<keyword evidence="4 5" id="KW-0720">Serine protease</keyword>
<dbReference type="InterPro" id="IPR013783">
    <property type="entry name" value="Ig-like_fold"/>
</dbReference>
<dbReference type="Pfam" id="PF18911">
    <property type="entry name" value="PKD_4"/>
    <property type="match status" value="1"/>
</dbReference>
<dbReference type="InterPro" id="IPR044023">
    <property type="entry name" value="Ig_7"/>
</dbReference>
<dbReference type="SMART" id="SM00089">
    <property type="entry name" value="PKD"/>
    <property type="match status" value="1"/>
</dbReference>
<reference evidence="9 10" key="1">
    <citation type="submission" date="2019-09" db="EMBL/GenBank/DDBJ databases">
        <title>Genome sequence and assembly of Adhaeribacter sp.</title>
        <authorList>
            <person name="Chhetri G."/>
        </authorList>
    </citation>
    <scope>NUCLEOTIDE SEQUENCE [LARGE SCALE GENOMIC DNA]</scope>
    <source>
        <strain evidence="9 10">DK36</strain>
    </source>
</reference>
<feature type="domain" description="PKD" evidence="8">
    <location>
        <begin position="949"/>
        <end position="1002"/>
    </location>
</feature>
<dbReference type="InterPro" id="IPR051048">
    <property type="entry name" value="Peptidase_S8/S53_subtilisin"/>
</dbReference>
<dbReference type="NCBIfam" id="TIGR04183">
    <property type="entry name" value="Por_Secre_tail"/>
    <property type="match status" value="1"/>
</dbReference>
<feature type="active site" description="Charge relay system" evidence="5">
    <location>
        <position position="171"/>
    </location>
</feature>
<dbReference type="InterPro" id="IPR023827">
    <property type="entry name" value="Peptidase_S8_Asp-AS"/>
</dbReference>
<comment type="caution">
    <text evidence="9">The sequence shown here is derived from an EMBL/GenBank/DDBJ whole genome shotgun (WGS) entry which is preliminary data.</text>
</comment>
<dbReference type="InterPro" id="IPR000601">
    <property type="entry name" value="PKD_dom"/>
</dbReference>
<dbReference type="Proteomes" id="UP000323426">
    <property type="component" value="Unassembled WGS sequence"/>
</dbReference>
<dbReference type="InterPro" id="IPR023828">
    <property type="entry name" value="Peptidase_S8_Ser-AS"/>
</dbReference>
<dbReference type="SUPFAM" id="SSF49299">
    <property type="entry name" value="PKD domain"/>
    <property type="match status" value="1"/>
</dbReference>
<dbReference type="InterPro" id="IPR015500">
    <property type="entry name" value="Peptidase_S8_subtilisin-rel"/>
</dbReference>
<dbReference type="PROSITE" id="PS00136">
    <property type="entry name" value="SUBTILASE_ASP"/>
    <property type="match status" value="1"/>
</dbReference>
<evidence type="ECO:0000259" key="8">
    <source>
        <dbReference type="PROSITE" id="PS50093"/>
    </source>
</evidence>
<keyword evidence="2 5" id="KW-0645">Protease</keyword>
<keyword evidence="3 5" id="KW-0378">Hydrolase</keyword>
<evidence type="ECO:0000256" key="4">
    <source>
        <dbReference type="ARBA" id="ARBA00022825"/>
    </source>
</evidence>
<dbReference type="InterPro" id="IPR035986">
    <property type="entry name" value="PKD_dom_sf"/>
</dbReference>
<dbReference type="PROSITE" id="PS50093">
    <property type="entry name" value="PKD"/>
    <property type="match status" value="1"/>
</dbReference>
<dbReference type="EMBL" id="VWSF01000001">
    <property type="protein sequence ID" value="KAA5549355.1"/>
    <property type="molecule type" value="Genomic_DNA"/>
</dbReference>
<evidence type="ECO:0000256" key="1">
    <source>
        <dbReference type="ARBA" id="ARBA00011073"/>
    </source>
</evidence>
<dbReference type="CDD" id="cd00146">
    <property type="entry name" value="PKD"/>
    <property type="match status" value="1"/>
</dbReference>